<dbReference type="CDD" id="cd06171">
    <property type="entry name" value="Sigma70_r4"/>
    <property type="match status" value="1"/>
</dbReference>
<name>A0ABW0XH39_9ACTN</name>
<comment type="caution">
    <text evidence="9">The sequence shown here is derived from an EMBL/GenBank/DDBJ whole genome shotgun (WGS) entry which is preliminary data.</text>
</comment>
<feature type="region of interest" description="Disordered" evidence="6">
    <location>
        <begin position="159"/>
        <end position="204"/>
    </location>
</feature>
<dbReference type="SUPFAM" id="SSF88946">
    <property type="entry name" value="Sigma2 domain of RNA polymerase sigma factors"/>
    <property type="match status" value="1"/>
</dbReference>
<gene>
    <name evidence="9" type="ORF">ACFP3U_36155</name>
</gene>
<keyword evidence="4" id="KW-0238">DNA-binding</keyword>
<organism evidence="9 10">
    <name type="scientific">Kitasatospora misakiensis</name>
    <dbReference type="NCBI Taxonomy" id="67330"/>
    <lineage>
        <taxon>Bacteria</taxon>
        <taxon>Bacillati</taxon>
        <taxon>Actinomycetota</taxon>
        <taxon>Actinomycetes</taxon>
        <taxon>Kitasatosporales</taxon>
        <taxon>Streptomycetaceae</taxon>
        <taxon>Kitasatospora</taxon>
    </lineage>
</organism>
<dbReference type="InterPro" id="IPR013324">
    <property type="entry name" value="RNA_pol_sigma_r3/r4-like"/>
</dbReference>
<dbReference type="InterPro" id="IPR013249">
    <property type="entry name" value="RNA_pol_sigma70_r4_t2"/>
</dbReference>
<dbReference type="Proteomes" id="UP001595975">
    <property type="component" value="Unassembled WGS sequence"/>
</dbReference>
<feature type="domain" description="RNA polymerase sigma factor 70 region 4 type 2" evidence="8">
    <location>
        <begin position="106"/>
        <end position="157"/>
    </location>
</feature>
<reference evidence="10" key="1">
    <citation type="journal article" date="2019" name="Int. J. Syst. Evol. Microbiol.">
        <title>The Global Catalogue of Microorganisms (GCM) 10K type strain sequencing project: providing services to taxonomists for standard genome sequencing and annotation.</title>
        <authorList>
            <consortium name="The Broad Institute Genomics Platform"/>
            <consortium name="The Broad Institute Genome Sequencing Center for Infectious Disease"/>
            <person name="Wu L."/>
            <person name="Ma J."/>
        </authorList>
    </citation>
    <scope>NUCLEOTIDE SEQUENCE [LARGE SCALE GENOMIC DNA]</scope>
    <source>
        <strain evidence="10">CGMCC 4.1437</strain>
    </source>
</reference>
<dbReference type="Pfam" id="PF04542">
    <property type="entry name" value="Sigma70_r2"/>
    <property type="match status" value="1"/>
</dbReference>
<protein>
    <submittedName>
        <fullName evidence="9">SigE family RNA polymerase sigma factor</fullName>
    </submittedName>
</protein>
<comment type="similarity">
    <text evidence="1">Belongs to the sigma-70 factor family. ECF subfamily.</text>
</comment>
<evidence type="ECO:0000256" key="1">
    <source>
        <dbReference type="ARBA" id="ARBA00010641"/>
    </source>
</evidence>
<dbReference type="SUPFAM" id="SSF88659">
    <property type="entry name" value="Sigma3 and sigma4 domains of RNA polymerase sigma factors"/>
    <property type="match status" value="1"/>
</dbReference>
<dbReference type="NCBIfam" id="TIGR02937">
    <property type="entry name" value="sigma70-ECF"/>
    <property type="match status" value="1"/>
</dbReference>
<evidence type="ECO:0000256" key="2">
    <source>
        <dbReference type="ARBA" id="ARBA00023015"/>
    </source>
</evidence>
<dbReference type="InterPro" id="IPR039425">
    <property type="entry name" value="RNA_pol_sigma-70-like"/>
</dbReference>
<dbReference type="InterPro" id="IPR013325">
    <property type="entry name" value="RNA_pol_sigma_r2"/>
</dbReference>
<keyword evidence="3" id="KW-0731">Sigma factor</keyword>
<feature type="compositionally biased region" description="Basic and acidic residues" evidence="6">
    <location>
        <begin position="180"/>
        <end position="194"/>
    </location>
</feature>
<evidence type="ECO:0000313" key="9">
    <source>
        <dbReference type="EMBL" id="MFC5668381.1"/>
    </source>
</evidence>
<evidence type="ECO:0000256" key="3">
    <source>
        <dbReference type="ARBA" id="ARBA00023082"/>
    </source>
</evidence>
<dbReference type="InterPro" id="IPR014325">
    <property type="entry name" value="RNA_pol_sigma-E_actinobac"/>
</dbReference>
<keyword evidence="5" id="KW-0804">Transcription</keyword>
<dbReference type="PANTHER" id="PTHR43133">
    <property type="entry name" value="RNA POLYMERASE ECF-TYPE SIGMA FACTO"/>
    <property type="match status" value="1"/>
</dbReference>
<dbReference type="InterPro" id="IPR036388">
    <property type="entry name" value="WH-like_DNA-bd_sf"/>
</dbReference>
<sequence>MAKQTRDAEFTAFVAARAPWLRKVAYLLCGDWHRADDLVQEAVTKLYVRWARLSRLENLDGYARTVLVNTFLAEQRSPWGRWTARRRTGAVPEPAAAPADLDLAVDLRRALAALPPRQRATVVLRHYCDLTVEQTAAALGCSTGNVKSQTSRGLDALRRSLGHRNPPGTPDAAGSAGARHLLDLPHPQDLRDLRPAVPVEGAAS</sequence>
<evidence type="ECO:0000259" key="8">
    <source>
        <dbReference type="Pfam" id="PF08281"/>
    </source>
</evidence>
<dbReference type="EMBL" id="JBHSOF010000096">
    <property type="protein sequence ID" value="MFC5668381.1"/>
    <property type="molecule type" value="Genomic_DNA"/>
</dbReference>
<evidence type="ECO:0000256" key="5">
    <source>
        <dbReference type="ARBA" id="ARBA00023163"/>
    </source>
</evidence>
<evidence type="ECO:0000313" key="10">
    <source>
        <dbReference type="Proteomes" id="UP001595975"/>
    </source>
</evidence>
<dbReference type="InterPro" id="IPR007627">
    <property type="entry name" value="RNA_pol_sigma70_r2"/>
</dbReference>
<evidence type="ECO:0000256" key="6">
    <source>
        <dbReference type="SAM" id="MobiDB-lite"/>
    </source>
</evidence>
<dbReference type="Pfam" id="PF08281">
    <property type="entry name" value="Sigma70_r4_2"/>
    <property type="match status" value="1"/>
</dbReference>
<dbReference type="NCBIfam" id="TIGR02983">
    <property type="entry name" value="SigE-fam_strep"/>
    <property type="match status" value="1"/>
</dbReference>
<evidence type="ECO:0000259" key="7">
    <source>
        <dbReference type="Pfam" id="PF04542"/>
    </source>
</evidence>
<keyword evidence="10" id="KW-1185">Reference proteome</keyword>
<dbReference type="PANTHER" id="PTHR43133:SF50">
    <property type="entry name" value="ECF RNA POLYMERASE SIGMA FACTOR SIGM"/>
    <property type="match status" value="1"/>
</dbReference>
<dbReference type="RefSeq" id="WP_380230019.1">
    <property type="nucleotide sequence ID" value="NZ_JBHSOF010000096.1"/>
</dbReference>
<keyword evidence="2" id="KW-0805">Transcription regulation</keyword>
<accession>A0ABW0XH39</accession>
<dbReference type="Gene3D" id="1.10.10.10">
    <property type="entry name" value="Winged helix-like DNA-binding domain superfamily/Winged helix DNA-binding domain"/>
    <property type="match status" value="1"/>
</dbReference>
<evidence type="ECO:0000256" key="4">
    <source>
        <dbReference type="ARBA" id="ARBA00023125"/>
    </source>
</evidence>
<dbReference type="InterPro" id="IPR014284">
    <property type="entry name" value="RNA_pol_sigma-70_dom"/>
</dbReference>
<dbReference type="Gene3D" id="1.10.1740.10">
    <property type="match status" value="1"/>
</dbReference>
<feature type="domain" description="RNA polymerase sigma-70 region 2" evidence="7">
    <location>
        <begin position="14"/>
        <end position="76"/>
    </location>
</feature>
<proteinExistence type="inferred from homology"/>